<dbReference type="SUPFAM" id="SSF54593">
    <property type="entry name" value="Glyoxalase/Bleomycin resistance protein/Dihydroxybiphenyl dioxygenase"/>
    <property type="match status" value="1"/>
</dbReference>
<gene>
    <name evidence="2" type="ORF">KDL28_14255</name>
</gene>
<dbReference type="Pfam" id="PF13468">
    <property type="entry name" value="Glyoxalase_3"/>
    <property type="match status" value="1"/>
</dbReference>
<dbReference type="Gene3D" id="3.10.180.10">
    <property type="entry name" value="2,3-Dihydroxybiphenyl 1,2-Dioxygenase, domain 1"/>
    <property type="match status" value="1"/>
</dbReference>
<dbReference type="InterPro" id="IPR029068">
    <property type="entry name" value="Glyas_Bleomycin-R_OHBP_Dase"/>
</dbReference>
<evidence type="ECO:0000313" key="3">
    <source>
        <dbReference type="Proteomes" id="UP001165283"/>
    </source>
</evidence>
<evidence type="ECO:0000259" key="1">
    <source>
        <dbReference type="Pfam" id="PF13468"/>
    </source>
</evidence>
<keyword evidence="3" id="KW-1185">Reference proteome</keyword>
<dbReference type="InterPro" id="IPR025870">
    <property type="entry name" value="Glyoxalase-like_dom"/>
</dbReference>
<proteinExistence type="predicted"/>
<dbReference type="EMBL" id="JAGSOV010000033">
    <property type="protein sequence ID" value="MCO1656219.1"/>
    <property type="molecule type" value="Genomic_DNA"/>
</dbReference>
<organism evidence="2 3">
    <name type="scientific">Pseudonocardia humida</name>
    <dbReference type="NCBI Taxonomy" id="2800819"/>
    <lineage>
        <taxon>Bacteria</taxon>
        <taxon>Bacillati</taxon>
        <taxon>Actinomycetota</taxon>
        <taxon>Actinomycetes</taxon>
        <taxon>Pseudonocardiales</taxon>
        <taxon>Pseudonocardiaceae</taxon>
        <taxon>Pseudonocardia</taxon>
    </lineage>
</organism>
<dbReference type="Proteomes" id="UP001165283">
    <property type="component" value="Unassembled WGS sequence"/>
</dbReference>
<dbReference type="RefSeq" id="WP_252438737.1">
    <property type="nucleotide sequence ID" value="NZ_JAGSOV010000033.1"/>
</dbReference>
<sequence length="309" mass="31511">MTDTIDRVHHVGHVVPDIGAAADRYRRMGFRVPPPSFPVLPAAGGPARAVGAGNTHLAFRRNFVELVTVLDGADAPAGQLVALDVPAAARERVAASIAATTARVRAALDRFAGLHILVLATSDADAAAARLTGAGIGHGGVVRLTRPSPDGGAPVPVALLEVDAAASPEGRLAFAEELDETGPEHPNGALDLLGPVLCVPDAELDAHAGRYRRLLARPVREVGPTRVLDLDAGRVVLVGDSALGAVLPGERAPALPAFAAFAVRVRDLASTRALLVGAGFGVRDTPDGAILVPAAEAGGCAVVFTDRGH</sequence>
<accession>A0ABT1A020</accession>
<comment type="caution">
    <text evidence="2">The sequence shown here is derived from an EMBL/GenBank/DDBJ whole genome shotgun (WGS) entry which is preliminary data.</text>
</comment>
<protein>
    <submittedName>
        <fullName evidence="2">VOC family protein</fullName>
    </submittedName>
</protein>
<reference evidence="2" key="1">
    <citation type="submission" date="2021-04" db="EMBL/GenBank/DDBJ databases">
        <title>Pseudonocardia sp. nov., isolated from sandy soil of mangrove forest.</title>
        <authorList>
            <person name="Zan Z."/>
            <person name="Huang R."/>
            <person name="Liu W."/>
        </authorList>
    </citation>
    <scope>NUCLEOTIDE SEQUENCE</scope>
    <source>
        <strain evidence="2">S2-4</strain>
    </source>
</reference>
<evidence type="ECO:0000313" key="2">
    <source>
        <dbReference type="EMBL" id="MCO1656219.1"/>
    </source>
</evidence>
<name>A0ABT1A020_9PSEU</name>
<feature type="domain" description="Glyoxalase-like" evidence="1">
    <location>
        <begin position="9"/>
        <end position="214"/>
    </location>
</feature>